<evidence type="ECO:0000256" key="1">
    <source>
        <dbReference type="SAM" id="MobiDB-lite"/>
    </source>
</evidence>
<name>A0AAN9NZX8_CROPI</name>
<reference evidence="3 4" key="1">
    <citation type="submission" date="2024-01" db="EMBL/GenBank/DDBJ databases">
        <title>The genomes of 5 underutilized Papilionoideae crops provide insights into root nodulation and disease resistanc.</title>
        <authorList>
            <person name="Yuan L."/>
        </authorList>
    </citation>
    <scope>NUCLEOTIDE SEQUENCE [LARGE SCALE GENOMIC DNA]</scope>
    <source>
        <strain evidence="3">ZHUSHIDOU_FW_LH</strain>
        <tissue evidence="3">Leaf</tissue>
    </source>
</reference>
<feature type="compositionally biased region" description="Basic and acidic residues" evidence="1">
    <location>
        <begin position="114"/>
        <end position="123"/>
    </location>
</feature>
<feature type="region of interest" description="Disordered" evidence="1">
    <location>
        <begin position="95"/>
        <end position="129"/>
    </location>
</feature>
<keyword evidence="2" id="KW-0472">Membrane</keyword>
<keyword evidence="4" id="KW-1185">Reference proteome</keyword>
<sequence>MHQFVLLLYVVLCGGLQSSTIIILLHLHHHLPIHIHIHHNVILLLLSHLPQTTLMALHHSSLSQLTPHYYCCIFAQFHNRATNNANAPFLHYSSSSSDVGDGGVLLQQDDDHDDSSKGFHKDLSILPSQ</sequence>
<organism evidence="3 4">
    <name type="scientific">Crotalaria pallida</name>
    <name type="common">Smooth rattlebox</name>
    <name type="synonym">Crotalaria striata</name>
    <dbReference type="NCBI Taxonomy" id="3830"/>
    <lineage>
        <taxon>Eukaryota</taxon>
        <taxon>Viridiplantae</taxon>
        <taxon>Streptophyta</taxon>
        <taxon>Embryophyta</taxon>
        <taxon>Tracheophyta</taxon>
        <taxon>Spermatophyta</taxon>
        <taxon>Magnoliopsida</taxon>
        <taxon>eudicotyledons</taxon>
        <taxon>Gunneridae</taxon>
        <taxon>Pentapetalae</taxon>
        <taxon>rosids</taxon>
        <taxon>fabids</taxon>
        <taxon>Fabales</taxon>
        <taxon>Fabaceae</taxon>
        <taxon>Papilionoideae</taxon>
        <taxon>50 kb inversion clade</taxon>
        <taxon>genistoids sensu lato</taxon>
        <taxon>core genistoids</taxon>
        <taxon>Crotalarieae</taxon>
        <taxon>Crotalaria</taxon>
    </lineage>
</organism>
<feature type="compositionally biased region" description="Low complexity" evidence="1">
    <location>
        <begin position="95"/>
        <end position="107"/>
    </location>
</feature>
<dbReference type="Proteomes" id="UP001372338">
    <property type="component" value="Unassembled WGS sequence"/>
</dbReference>
<feature type="transmembrane region" description="Helical" evidence="2">
    <location>
        <begin position="6"/>
        <end position="27"/>
    </location>
</feature>
<accession>A0AAN9NZX8</accession>
<gene>
    <name evidence="3" type="ORF">RIF29_11354</name>
</gene>
<proteinExistence type="predicted"/>
<evidence type="ECO:0000256" key="2">
    <source>
        <dbReference type="SAM" id="Phobius"/>
    </source>
</evidence>
<keyword evidence="2" id="KW-1133">Transmembrane helix</keyword>
<protein>
    <submittedName>
        <fullName evidence="3">Uncharacterized protein</fullName>
    </submittedName>
</protein>
<evidence type="ECO:0000313" key="3">
    <source>
        <dbReference type="EMBL" id="KAK7282513.1"/>
    </source>
</evidence>
<comment type="caution">
    <text evidence="3">The sequence shown here is derived from an EMBL/GenBank/DDBJ whole genome shotgun (WGS) entry which is preliminary data.</text>
</comment>
<dbReference type="EMBL" id="JAYWIO010000002">
    <property type="protein sequence ID" value="KAK7282513.1"/>
    <property type="molecule type" value="Genomic_DNA"/>
</dbReference>
<keyword evidence="2" id="KW-0812">Transmembrane</keyword>
<dbReference type="AlphaFoldDB" id="A0AAN9NZX8"/>
<evidence type="ECO:0000313" key="4">
    <source>
        <dbReference type="Proteomes" id="UP001372338"/>
    </source>
</evidence>